<dbReference type="Proteomes" id="UP001374579">
    <property type="component" value="Unassembled WGS sequence"/>
</dbReference>
<name>A0AAN9BTJ7_9CAEN</name>
<comment type="caution">
    <text evidence="7">The sequence shown here is derived from an EMBL/GenBank/DDBJ whole genome shotgun (WGS) entry which is preliminary data.</text>
</comment>
<proteinExistence type="inferred from homology"/>
<dbReference type="EMBL" id="JBAMIC010000003">
    <property type="protein sequence ID" value="KAK7111096.1"/>
    <property type="molecule type" value="Genomic_DNA"/>
</dbReference>
<dbReference type="SUPFAM" id="SSF54593">
    <property type="entry name" value="Glyoxalase/Bleomycin resistance protein/Dihydroxybiphenyl dioxygenase"/>
    <property type="match status" value="1"/>
</dbReference>
<dbReference type="Gene3D" id="3.10.180.10">
    <property type="entry name" value="2,3-Dihydroxybiphenyl 1,2-Dioxygenase, domain 1"/>
    <property type="match status" value="2"/>
</dbReference>
<accession>A0AAN9BTJ7</accession>
<dbReference type="InterPro" id="IPR037523">
    <property type="entry name" value="VOC_core"/>
</dbReference>
<gene>
    <name evidence="7" type="ORF">V1264_014870</name>
</gene>
<dbReference type="PANTHER" id="PTHR11959">
    <property type="entry name" value="4-HYDROXYPHENYLPYRUVATE DIOXYGENASE"/>
    <property type="match status" value="1"/>
</dbReference>
<protein>
    <recommendedName>
        <fullName evidence="6">VOC domain-containing protein</fullName>
    </recommendedName>
</protein>
<evidence type="ECO:0000259" key="6">
    <source>
        <dbReference type="PROSITE" id="PS51819"/>
    </source>
</evidence>
<keyword evidence="4" id="KW-0677">Repeat</keyword>
<comment type="cofactor">
    <cofactor evidence="1">
        <name>Fe cation</name>
        <dbReference type="ChEBI" id="CHEBI:24875"/>
    </cofactor>
</comment>
<dbReference type="Pfam" id="PF00903">
    <property type="entry name" value="Glyoxalase"/>
    <property type="match status" value="1"/>
</dbReference>
<keyword evidence="5" id="KW-0408">Iron</keyword>
<evidence type="ECO:0000256" key="3">
    <source>
        <dbReference type="ARBA" id="ARBA00022723"/>
    </source>
</evidence>
<dbReference type="GO" id="GO:0009072">
    <property type="term" value="P:aromatic amino acid metabolic process"/>
    <property type="evidence" value="ECO:0007669"/>
    <property type="project" value="InterPro"/>
</dbReference>
<sequence>MDPKCVHHVEFGVQNGLKHVQKFLSQYRFRLAGTRITPGAKQWLVCSHAVRFLITELTKDIAAISHDPYVHPWAFPSNPVSKPQGDSVFNVALRVSNIEGCVNRLAKEKVQLVKPLQTISDECGSVRVCTIKSCVGNVVHTLVDDSKYSGLFLPGFDISEDSHHVFIDKNDKETSVPSSPSLNDLHHIDHVTFCTNCGSSASVISWYERCFGMKRFFINSNENEEEGFVIRGDDIGVRLKAFEYWKCAETGVSTADKANGSVKFVIAEALPEQGPNQVDMFLSNHGGPGVQHVGLHTGDIVGAISQLQGKGVQFNEAPYTYYTEVGRLKEMVAMGMNVDLLQKNGILVDTEHDEADQEKDTSVDGPVSQNNVRYLMQKFTRPLFDTDTFFLEVIQRVGATGFGSGNITALWRSVQAYFNEKGSEKSPTESSER</sequence>
<evidence type="ECO:0000256" key="4">
    <source>
        <dbReference type="ARBA" id="ARBA00022737"/>
    </source>
</evidence>
<dbReference type="InterPro" id="IPR041735">
    <property type="entry name" value="4OHPhenylPyrv_dOase_C"/>
</dbReference>
<feature type="domain" description="VOC" evidence="6">
    <location>
        <begin position="187"/>
        <end position="353"/>
    </location>
</feature>
<dbReference type="AlphaFoldDB" id="A0AAN9BTJ7"/>
<comment type="similarity">
    <text evidence="2">Belongs to the 4HPPD family.</text>
</comment>
<dbReference type="InterPro" id="IPR004360">
    <property type="entry name" value="Glyas_Fos-R_dOase_dom"/>
</dbReference>
<reference evidence="7 8" key="1">
    <citation type="submission" date="2024-02" db="EMBL/GenBank/DDBJ databases">
        <title>Chromosome-scale genome assembly of the rough periwinkle Littorina saxatilis.</title>
        <authorList>
            <person name="De Jode A."/>
            <person name="Faria R."/>
            <person name="Formenti G."/>
            <person name="Sims Y."/>
            <person name="Smith T.P."/>
            <person name="Tracey A."/>
            <person name="Wood J.M.D."/>
            <person name="Zagrodzka Z.B."/>
            <person name="Johannesson K."/>
            <person name="Butlin R.K."/>
            <person name="Leder E.H."/>
        </authorList>
    </citation>
    <scope>NUCLEOTIDE SEQUENCE [LARGE SCALE GENOMIC DNA]</scope>
    <source>
        <strain evidence="7">Snail1</strain>
        <tissue evidence="7">Muscle</tissue>
    </source>
</reference>
<dbReference type="CDD" id="cd07250">
    <property type="entry name" value="HPPD_C_like"/>
    <property type="match status" value="1"/>
</dbReference>
<dbReference type="InterPro" id="IPR029068">
    <property type="entry name" value="Glyas_Bleomycin-R_OHBP_Dase"/>
</dbReference>
<dbReference type="GO" id="GO:0046872">
    <property type="term" value="F:metal ion binding"/>
    <property type="evidence" value="ECO:0007669"/>
    <property type="project" value="UniProtKB-KW"/>
</dbReference>
<evidence type="ECO:0000313" key="8">
    <source>
        <dbReference type="Proteomes" id="UP001374579"/>
    </source>
</evidence>
<dbReference type="PROSITE" id="PS51819">
    <property type="entry name" value="VOC"/>
    <property type="match status" value="1"/>
</dbReference>
<evidence type="ECO:0000256" key="2">
    <source>
        <dbReference type="ARBA" id="ARBA00005877"/>
    </source>
</evidence>
<dbReference type="InterPro" id="IPR005956">
    <property type="entry name" value="4OHPhenylPyrv_dOase"/>
</dbReference>
<keyword evidence="8" id="KW-1185">Reference proteome</keyword>
<keyword evidence="3" id="KW-0479">Metal-binding</keyword>
<organism evidence="7 8">
    <name type="scientific">Littorina saxatilis</name>
    <dbReference type="NCBI Taxonomy" id="31220"/>
    <lineage>
        <taxon>Eukaryota</taxon>
        <taxon>Metazoa</taxon>
        <taxon>Spiralia</taxon>
        <taxon>Lophotrochozoa</taxon>
        <taxon>Mollusca</taxon>
        <taxon>Gastropoda</taxon>
        <taxon>Caenogastropoda</taxon>
        <taxon>Littorinimorpha</taxon>
        <taxon>Littorinoidea</taxon>
        <taxon>Littorinidae</taxon>
        <taxon>Littorina</taxon>
    </lineage>
</organism>
<evidence type="ECO:0000256" key="5">
    <source>
        <dbReference type="ARBA" id="ARBA00023004"/>
    </source>
</evidence>
<dbReference type="GO" id="GO:0003868">
    <property type="term" value="F:4-hydroxyphenylpyruvate dioxygenase activity"/>
    <property type="evidence" value="ECO:0007669"/>
    <property type="project" value="InterPro"/>
</dbReference>
<dbReference type="PANTHER" id="PTHR11959:SF10">
    <property type="entry name" value="4-HYDROXYPHENYLPYRUVATE DIOXYGENASE-LIKE PROTEIN"/>
    <property type="match status" value="1"/>
</dbReference>
<evidence type="ECO:0000256" key="1">
    <source>
        <dbReference type="ARBA" id="ARBA00001962"/>
    </source>
</evidence>
<evidence type="ECO:0000313" key="7">
    <source>
        <dbReference type="EMBL" id="KAK7111096.1"/>
    </source>
</evidence>